<dbReference type="SUPFAM" id="SSF53850">
    <property type="entry name" value="Periplasmic binding protein-like II"/>
    <property type="match status" value="1"/>
</dbReference>
<dbReference type="Pfam" id="PF00497">
    <property type="entry name" value="SBP_bac_3"/>
    <property type="match status" value="1"/>
</dbReference>
<feature type="domain" description="Solute-binding protein family 3/N-terminal" evidence="3">
    <location>
        <begin position="43"/>
        <end position="267"/>
    </location>
</feature>
<dbReference type="PROSITE" id="PS51257">
    <property type="entry name" value="PROKAR_LIPOPROTEIN"/>
    <property type="match status" value="1"/>
</dbReference>
<organism evidence="5 6">
    <name type="scientific">Candidatus Avimonoglobus intestinipullorum</name>
    <dbReference type="NCBI Taxonomy" id="2840699"/>
    <lineage>
        <taxon>Bacteria</taxon>
        <taxon>Bacillati</taxon>
        <taxon>Bacillota</taxon>
        <taxon>Clostridia</taxon>
        <taxon>Eubacteriales</taxon>
        <taxon>Candidatus Avimonoglobus</taxon>
    </lineage>
</organism>
<reference evidence="5" key="1">
    <citation type="submission" date="2020-10" db="EMBL/GenBank/DDBJ databases">
        <authorList>
            <person name="Gilroy R."/>
        </authorList>
    </citation>
    <scope>NUCLEOTIDE SEQUENCE</scope>
    <source>
        <strain evidence="5">ChiSjej4B22-9803</strain>
    </source>
</reference>
<evidence type="ECO:0000259" key="3">
    <source>
        <dbReference type="SMART" id="SM00062"/>
    </source>
</evidence>
<evidence type="ECO:0000313" key="6">
    <source>
        <dbReference type="Proteomes" id="UP000824111"/>
    </source>
</evidence>
<comment type="caution">
    <text evidence="5">The sequence shown here is derived from an EMBL/GenBank/DDBJ whole genome shotgun (WGS) entry which is preliminary data.</text>
</comment>
<evidence type="ECO:0000256" key="1">
    <source>
        <dbReference type="ARBA" id="ARBA00022729"/>
    </source>
</evidence>
<sequence>MKKGFLKLMALSVAAVLSMGMLAGCGEEQGTTDEQAGGGTKDVLVMGTNAAFPPFEFVVGEGQGLVGEFDGIDVAIAKKIADKMGKELQIEDMKFEGLVAAVNTGKIDMAVAGMTVTPDRQESVDFSDTYFTASQVMVVQPGSDIKSAEDIKEGKKVGVIMGYTGDGIVTDDLGVAEGNITRLNRGIDAVQDVKNGKLDVVVIDSATGKALAEENGLEVVEDPTVFETEEYAIALPKGNEEMLNTVNEVLAEMKANGEIEELAKKYN</sequence>
<name>A0A9D1LW80_9FIRM</name>
<evidence type="ECO:0000259" key="4">
    <source>
        <dbReference type="SMART" id="SM00079"/>
    </source>
</evidence>
<accession>A0A9D1LW80</accession>
<protein>
    <submittedName>
        <fullName evidence="5">Transporter substrate-binding domain-containing protein</fullName>
    </submittedName>
</protein>
<dbReference type="Proteomes" id="UP000824111">
    <property type="component" value="Unassembled WGS sequence"/>
</dbReference>
<dbReference type="SMART" id="SM00062">
    <property type="entry name" value="PBPb"/>
    <property type="match status" value="1"/>
</dbReference>
<feature type="domain" description="Ionotropic glutamate receptor C-terminal" evidence="4">
    <location>
        <begin position="43"/>
        <end position="267"/>
    </location>
</feature>
<evidence type="ECO:0000313" key="5">
    <source>
        <dbReference type="EMBL" id="HIU49199.1"/>
    </source>
</evidence>
<dbReference type="InterPro" id="IPR001638">
    <property type="entry name" value="Solute-binding_3/MltF_N"/>
</dbReference>
<dbReference type="PANTHER" id="PTHR35936:SF17">
    <property type="entry name" value="ARGININE-BINDING EXTRACELLULAR PROTEIN ARTP"/>
    <property type="match status" value="1"/>
</dbReference>
<dbReference type="GO" id="GO:0015276">
    <property type="term" value="F:ligand-gated monoatomic ion channel activity"/>
    <property type="evidence" value="ECO:0007669"/>
    <property type="project" value="InterPro"/>
</dbReference>
<dbReference type="Gene3D" id="3.40.190.10">
    <property type="entry name" value="Periplasmic binding protein-like II"/>
    <property type="match status" value="2"/>
</dbReference>
<dbReference type="SMART" id="SM00079">
    <property type="entry name" value="PBPe"/>
    <property type="match status" value="1"/>
</dbReference>
<dbReference type="GO" id="GO:0016020">
    <property type="term" value="C:membrane"/>
    <property type="evidence" value="ECO:0007669"/>
    <property type="project" value="InterPro"/>
</dbReference>
<dbReference type="EMBL" id="DVND01000189">
    <property type="protein sequence ID" value="HIU49199.1"/>
    <property type="molecule type" value="Genomic_DNA"/>
</dbReference>
<gene>
    <name evidence="5" type="ORF">IAB04_07515</name>
</gene>
<proteinExistence type="predicted"/>
<feature type="signal peptide" evidence="2">
    <location>
        <begin position="1"/>
        <end position="23"/>
    </location>
</feature>
<reference evidence="5" key="2">
    <citation type="journal article" date="2021" name="PeerJ">
        <title>Extensive microbial diversity within the chicken gut microbiome revealed by metagenomics and culture.</title>
        <authorList>
            <person name="Gilroy R."/>
            <person name="Ravi A."/>
            <person name="Getino M."/>
            <person name="Pursley I."/>
            <person name="Horton D.L."/>
            <person name="Alikhan N.F."/>
            <person name="Baker D."/>
            <person name="Gharbi K."/>
            <person name="Hall N."/>
            <person name="Watson M."/>
            <person name="Adriaenssens E.M."/>
            <person name="Foster-Nyarko E."/>
            <person name="Jarju S."/>
            <person name="Secka A."/>
            <person name="Antonio M."/>
            <person name="Oren A."/>
            <person name="Chaudhuri R.R."/>
            <person name="La Ragione R."/>
            <person name="Hildebrand F."/>
            <person name="Pallen M.J."/>
        </authorList>
    </citation>
    <scope>NUCLEOTIDE SEQUENCE</scope>
    <source>
        <strain evidence="5">ChiSjej4B22-9803</strain>
    </source>
</reference>
<dbReference type="AlphaFoldDB" id="A0A9D1LW80"/>
<dbReference type="PANTHER" id="PTHR35936">
    <property type="entry name" value="MEMBRANE-BOUND LYTIC MUREIN TRANSGLYCOSYLASE F"/>
    <property type="match status" value="1"/>
</dbReference>
<keyword evidence="1 2" id="KW-0732">Signal</keyword>
<evidence type="ECO:0000256" key="2">
    <source>
        <dbReference type="SAM" id="SignalP"/>
    </source>
</evidence>
<feature type="chain" id="PRO_5038461360" evidence="2">
    <location>
        <begin position="24"/>
        <end position="267"/>
    </location>
</feature>
<dbReference type="InterPro" id="IPR001320">
    <property type="entry name" value="Iontro_rcpt_C"/>
</dbReference>